<dbReference type="EMBL" id="LR217705">
    <property type="protein sequence ID" value="VFP80678.1"/>
    <property type="molecule type" value="Genomic_DNA"/>
</dbReference>
<keyword evidence="1 3" id="KW-0554">One-carbon metabolism</keyword>
<dbReference type="PANTHER" id="PTHR42706:SF1">
    <property type="entry name" value="FORMYLTETRAHYDROFOLATE DEFORMYLASE 2, MITOCHONDRIAL"/>
    <property type="match status" value="1"/>
</dbReference>
<dbReference type="Pfam" id="PF00551">
    <property type="entry name" value="Formyl_trans_N"/>
    <property type="match status" value="1"/>
</dbReference>
<dbReference type="InterPro" id="IPR036477">
    <property type="entry name" value="Formyl_transf_N_sf"/>
</dbReference>
<evidence type="ECO:0000256" key="3">
    <source>
        <dbReference type="HAMAP-Rule" id="MF_01927"/>
    </source>
</evidence>
<dbReference type="InterPro" id="IPR004810">
    <property type="entry name" value="PurU"/>
</dbReference>
<organism evidence="6 7">
    <name type="scientific">Candidatus Erwinia haradaeae</name>
    <dbReference type="NCBI Taxonomy" id="1922217"/>
    <lineage>
        <taxon>Bacteria</taxon>
        <taxon>Pseudomonadati</taxon>
        <taxon>Pseudomonadota</taxon>
        <taxon>Gammaproteobacteria</taxon>
        <taxon>Enterobacterales</taxon>
        <taxon>Erwiniaceae</taxon>
        <taxon>Erwinia</taxon>
    </lineage>
</organism>
<dbReference type="GO" id="GO:0008864">
    <property type="term" value="F:formyltetrahydrofolate deformylase activity"/>
    <property type="evidence" value="ECO:0007669"/>
    <property type="project" value="UniProtKB-UniRule"/>
</dbReference>
<proteinExistence type="inferred from homology"/>
<dbReference type="InterPro" id="IPR044074">
    <property type="entry name" value="PurU_ACT"/>
</dbReference>
<dbReference type="InterPro" id="IPR002376">
    <property type="entry name" value="Formyl_transf_N"/>
</dbReference>
<evidence type="ECO:0000256" key="1">
    <source>
        <dbReference type="ARBA" id="ARBA00022563"/>
    </source>
</evidence>
<sequence length="283" mass="32637">MQESIQQHKILKIVCPDAPGLIAKITTICYQYKFNFVKNNEFIDEKTSYFFMRSELSGCFYYQDNFFKDLNTLLPVGSQYSLKDTDRRKIVILVGQEAHCLGDLLIKSAYGELDVEISAVISNHKRLSELVNSFDVPFIFLQHEGLSRLEQENNIADNINFYQPDYIVLAKYMRVLTPDFLRRYPNKIINIHHSLLPAFVGSHPYHQAYARGVKIIGATAHYVTNQLDAGPIIMQDAIHIDHSYSVEDMMRVGHDVEKNVLNRALNKILKHRVFLNGNRTILL</sequence>
<dbReference type="RefSeq" id="WP_197095292.1">
    <property type="nucleotide sequence ID" value="NZ_LR217705.1"/>
</dbReference>
<evidence type="ECO:0000259" key="5">
    <source>
        <dbReference type="Pfam" id="PF00551"/>
    </source>
</evidence>
<dbReference type="Proteomes" id="UP000294338">
    <property type="component" value="Chromosome 1"/>
</dbReference>
<dbReference type="HAMAP" id="MF_01927">
    <property type="entry name" value="PurU"/>
    <property type="match status" value="1"/>
</dbReference>
<evidence type="ECO:0000313" key="6">
    <source>
        <dbReference type="EMBL" id="VFP80678.1"/>
    </source>
</evidence>
<dbReference type="PIRSF" id="PIRSF036480">
    <property type="entry name" value="FormyFH4_hydr"/>
    <property type="match status" value="1"/>
</dbReference>
<dbReference type="SUPFAM" id="SSF53328">
    <property type="entry name" value="Formyltransferase"/>
    <property type="match status" value="1"/>
</dbReference>
<dbReference type="CDD" id="cd04875">
    <property type="entry name" value="ACT_F4HF-DF"/>
    <property type="match status" value="1"/>
</dbReference>
<dbReference type="NCBIfam" id="TIGR00655">
    <property type="entry name" value="PurU"/>
    <property type="match status" value="1"/>
</dbReference>
<dbReference type="Gene3D" id="3.40.50.170">
    <property type="entry name" value="Formyl transferase, N-terminal domain"/>
    <property type="match status" value="1"/>
</dbReference>
<keyword evidence="3" id="KW-0658">Purine biosynthesis</keyword>
<feature type="active site" evidence="3">
    <location>
        <position position="228"/>
    </location>
</feature>
<comment type="function">
    <text evidence="3">Catalyzes the hydrolysis of 10-formyltetrahydrofolate (formyl-FH4) to formate and tetrahydrofolate (FH4).</text>
</comment>
<evidence type="ECO:0000256" key="2">
    <source>
        <dbReference type="ARBA" id="ARBA00022801"/>
    </source>
</evidence>
<name>A0A451D4M3_9GAMM</name>
<feature type="domain" description="Formyl transferase N-terminal" evidence="5">
    <location>
        <begin position="89"/>
        <end position="265"/>
    </location>
</feature>
<comment type="similarity">
    <text evidence="3">Belongs to the PurU family.</text>
</comment>
<dbReference type="GO" id="GO:0006730">
    <property type="term" value="P:one-carbon metabolic process"/>
    <property type="evidence" value="ECO:0007669"/>
    <property type="project" value="UniProtKB-KW"/>
</dbReference>
<dbReference type="UniPathway" id="UPA00074">
    <property type="reaction ID" value="UER00170"/>
</dbReference>
<dbReference type="PANTHER" id="PTHR42706">
    <property type="entry name" value="FORMYLTETRAHYDROFOLATE DEFORMYLASE"/>
    <property type="match status" value="1"/>
</dbReference>
<dbReference type="AlphaFoldDB" id="A0A451D4M3"/>
<dbReference type="NCBIfam" id="NF004684">
    <property type="entry name" value="PRK06027.1"/>
    <property type="match status" value="1"/>
</dbReference>
<comment type="catalytic activity">
    <reaction evidence="3">
        <text>(6R)-10-formyltetrahydrofolate + H2O = (6S)-5,6,7,8-tetrahydrofolate + formate + H(+)</text>
        <dbReference type="Rhea" id="RHEA:19833"/>
        <dbReference type="ChEBI" id="CHEBI:15377"/>
        <dbReference type="ChEBI" id="CHEBI:15378"/>
        <dbReference type="ChEBI" id="CHEBI:15740"/>
        <dbReference type="ChEBI" id="CHEBI:57453"/>
        <dbReference type="ChEBI" id="CHEBI:195366"/>
        <dbReference type="EC" id="3.5.1.10"/>
    </reaction>
</comment>
<dbReference type="Gene3D" id="3.30.70.260">
    <property type="match status" value="1"/>
</dbReference>
<dbReference type="InterPro" id="IPR045865">
    <property type="entry name" value="ACT-like_dom_sf"/>
</dbReference>
<gene>
    <name evidence="3 6" type="primary">purU</name>
    <name evidence="6" type="ORF">ERCISPPS3390_561</name>
</gene>
<comment type="pathway">
    <text evidence="3">Purine metabolism; IMP biosynthesis via de novo pathway; formate from 10-formyl-5,6,7,8-tetrahydrofolate: step 1/1.</text>
</comment>
<dbReference type="GO" id="GO:0006189">
    <property type="term" value="P:'de novo' IMP biosynthetic process"/>
    <property type="evidence" value="ECO:0007669"/>
    <property type="project" value="UniProtKB-UniRule"/>
</dbReference>
<reference evidence="6 7" key="1">
    <citation type="submission" date="2019-02" db="EMBL/GenBank/DDBJ databases">
        <authorList>
            <person name="Manzano-Marin A."/>
            <person name="Manzano-Marin A."/>
        </authorList>
    </citation>
    <scope>NUCLEOTIDE SEQUENCE [LARGE SCALE GENOMIC DNA]</scope>
    <source>
        <strain evidence="6 7">ErCisplendens/pseudotsugae</strain>
    </source>
</reference>
<protein>
    <recommendedName>
        <fullName evidence="3 4">Formyltetrahydrofolate deformylase</fullName>
        <ecNumber evidence="3 4">3.5.1.10</ecNumber>
    </recommendedName>
    <alternativeName>
        <fullName evidence="3">Formyl-FH(4) hydrolase</fullName>
    </alternativeName>
</protein>
<keyword evidence="2 3" id="KW-0378">Hydrolase</keyword>
<dbReference type="SUPFAM" id="SSF55021">
    <property type="entry name" value="ACT-like"/>
    <property type="match status" value="1"/>
</dbReference>
<evidence type="ECO:0000313" key="7">
    <source>
        <dbReference type="Proteomes" id="UP000294338"/>
    </source>
</evidence>
<dbReference type="EC" id="3.5.1.10" evidence="3 4"/>
<evidence type="ECO:0000256" key="4">
    <source>
        <dbReference type="NCBIfam" id="TIGR00655"/>
    </source>
</evidence>
<accession>A0A451D4M3</accession>
<dbReference type="PRINTS" id="PR01575">
    <property type="entry name" value="FFH4HYDRLASE"/>
</dbReference>